<proteinExistence type="predicted"/>
<evidence type="ECO:0008006" key="4">
    <source>
        <dbReference type="Google" id="ProtNLM"/>
    </source>
</evidence>
<gene>
    <name evidence="2" type="ORF">MYCIT1_LOCUS36648</name>
</gene>
<protein>
    <recommendedName>
        <fullName evidence="4">Carrier domain-containing protein</fullName>
    </recommendedName>
</protein>
<keyword evidence="1" id="KW-0732">Signal</keyword>
<comment type="caution">
    <text evidence="2">The sequence shown here is derived from an EMBL/GenBank/DDBJ whole genome shotgun (WGS) entry which is preliminary data.</text>
</comment>
<dbReference type="AlphaFoldDB" id="A0AAD2HX25"/>
<dbReference type="EMBL" id="CAVNYO010000476">
    <property type="protein sequence ID" value="CAK5283814.1"/>
    <property type="molecule type" value="Genomic_DNA"/>
</dbReference>
<feature type="chain" id="PRO_5041954936" description="Carrier domain-containing protein" evidence="1">
    <location>
        <begin position="17"/>
        <end position="137"/>
    </location>
</feature>
<accession>A0AAD2HX25</accession>
<evidence type="ECO:0000313" key="2">
    <source>
        <dbReference type="EMBL" id="CAK5283814.1"/>
    </source>
</evidence>
<organism evidence="2 3">
    <name type="scientific">Mycena citricolor</name>
    <dbReference type="NCBI Taxonomy" id="2018698"/>
    <lineage>
        <taxon>Eukaryota</taxon>
        <taxon>Fungi</taxon>
        <taxon>Dikarya</taxon>
        <taxon>Basidiomycota</taxon>
        <taxon>Agaricomycotina</taxon>
        <taxon>Agaricomycetes</taxon>
        <taxon>Agaricomycetidae</taxon>
        <taxon>Agaricales</taxon>
        <taxon>Marasmiineae</taxon>
        <taxon>Mycenaceae</taxon>
        <taxon>Mycena</taxon>
    </lineage>
</organism>
<keyword evidence="3" id="KW-1185">Reference proteome</keyword>
<evidence type="ECO:0000256" key="1">
    <source>
        <dbReference type="SAM" id="SignalP"/>
    </source>
</evidence>
<reference evidence="2" key="1">
    <citation type="submission" date="2023-11" db="EMBL/GenBank/DDBJ databases">
        <authorList>
            <person name="De Vega J J."/>
            <person name="De Vega J J."/>
        </authorList>
    </citation>
    <scope>NUCLEOTIDE SEQUENCE</scope>
</reference>
<sequence length="137" mass="15529">MHWIFRWTHRAHGVSSSLLFMHWKTRLVDVRQKDGAAIYLDFQLAAADTSDENPIRDRWRTSLAARLDAFMQRWNQSQSVMSAADTRALLDEFGIESLMLLTVEALVASHSPTPEQMLFGVKPSLKAGTSLRQIGKS</sequence>
<dbReference type="Proteomes" id="UP001295794">
    <property type="component" value="Unassembled WGS sequence"/>
</dbReference>
<name>A0AAD2HX25_9AGAR</name>
<evidence type="ECO:0000313" key="3">
    <source>
        <dbReference type="Proteomes" id="UP001295794"/>
    </source>
</evidence>
<feature type="signal peptide" evidence="1">
    <location>
        <begin position="1"/>
        <end position="16"/>
    </location>
</feature>